<keyword evidence="4 6" id="KW-0472">Membrane</keyword>
<accession>A0ABW2JHU0</accession>
<dbReference type="PANTHER" id="PTHR42718">
    <property type="entry name" value="MAJOR FACILITATOR SUPERFAMILY MULTIDRUG TRANSPORTER MFSC"/>
    <property type="match status" value="1"/>
</dbReference>
<feature type="transmembrane region" description="Helical" evidence="6">
    <location>
        <begin position="58"/>
        <end position="78"/>
    </location>
</feature>
<feature type="domain" description="Major facilitator superfamily (MFS) profile" evidence="7">
    <location>
        <begin position="24"/>
        <end position="474"/>
    </location>
</feature>
<gene>
    <name evidence="8" type="ORF">ACFQVC_15680</name>
</gene>
<feature type="transmembrane region" description="Helical" evidence="6">
    <location>
        <begin position="90"/>
        <end position="109"/>
    </location>
</feature>
<dbReference type="RefSeq" id="WP_381831073.1">
    <property type="nucleotide sequence ID" value="NZ_JBHTCF010000005.1"/>
</dbReference>
<evidence type="ECO:0000313" key="8">
    <source>
        <dbReference type="EMBL" id="MFC7305659.1"/>
    </source>
</evidence>
<feature type="transmembrane region" description="Helical" evidence="6">
    <location>
        <begin position="23"/>
        <end position="46"/>
    </location>
</feature>
<proteinExistence type="predicted"/>
<dbReference type="SUPFAM" id="SSF103473">
    <property type="entry name" value="MFS general substrate transporter"/>
    <property type="match status" value="1"/>
</dbReference>
<dbReference type="Pfam" id="PF07690">
    <property type="entry name" value="MFS_1"/>
    <property type="match status" value="1"/>
</dbReference>
<evidence type="ECO:0000256" key="6">
    <source>
        <dbReference type="SAM" id="Phobius"/>
    </source>
</evidence>
<dbReference type="PROSITE" id="PS50850">
    <property type="entry name" value="MFS"/>
    <property type="match status" value="1"/>
</dbReference>
<evidence type="ECO:0000313" key="9">
    <source>
        <dbReference type="Proteomes" id="UP001596523"/>
    </source>
</evidence>
<evidence type="ECO:0000256" key="3">
    <source>
        <dbReference type="ARBA" id="ARBA00022989"/>
    </source>
</evidence>
<feature type="transmembrane region" description="Helical" evidence="6">
    <location>
        <begin position="288"/>
        <end position="309"/>
    </location>
</feature>
<keyword evidence="3 6" id="KW-1133">Transmembrane helix</keyword>
<dbReference type="Proteomes" id="UP001596523">
    <property type="component" value="Unassembled WGS sequence"/>
</dbReference>
<comment type="subcellular location">
    <subcellularLocation>
        <location evidence="1">Cell membrane</location>
        <topology evidence="1">Multi-pass membrane protein</topology>
    </subcellularLocation>
</comment>
<evidence type="ECO:0000256" key="5">
    <source>
        <dbReference type="ARBA" id="ARBA00023251"/>
    </source>
</evidence>
<feature type="transmembrane region" description="Helical" evidence="6">
    <location>
        <begin position="424"/>
        <end position="444"/>
    </location>
</feature>
<dbReference type="Gene3D" id="1.20.1720.10">
    <property type="entry name" value="Multidrug resistance protein D"/>
    <property type="match status" value="1"/>
</dbReference>
<name>A0ABW2JHU0_9ACTN</name>
<dbReference type="PANTHER" id="PTHR42718:SF39">
    <property type="entry name" value="ACTINORHODIN TRANSPORTER-RELATED"/>
    <property type="match status" value="1"/>
</dbReference>
<feature type="transmembrane region" description="Helical" evidence="6">
    <location>
        <begin position="242"/>
        <end position="261"/>
    </location>
</feature>
<feature type="transmembrane region" description="Helical" evidence="6">
    <location>
        <begin position="179"/>
        <end position="199"/>
    </location>
</feature>
<feature type="transmembrane region" description="Helical" evidence="6">
    <location>
        <begin position="378"/>
        <end position="403"/>
    </location>
</feature>
<dbReference type="InterPro" id="IPR036259">
    <property type="entry name" value="MFS_trans_sf"/>
</dbReference>
<feature type="transmembrane region" description="Helical" evidence="6">
    <location>
        <begin position="211"/>
        <end position="230"/>
    </location>
</feature>
<reference evidence="9" key="1">
    <citation type="journal article" date="2019" name="Int. J. Syst. Evol. Microbiol.">
        <title>The Global Catalogue of Microorganisms (GCM) 10K type strain sequencing project: providing services to taxonomists for standard genome sequencing and annotation.</title>
        <authorList>
            <consortium name="The Broad Institute Genomics Platform"/>
            <consortium name="The Broad Institute Genome Sequencing Center for Infectious Disease"/>
            <person name="Wu L."/>
            <person name="Ma J."/>
        </authorList>
    </citation>
    <scope>NUCLEOTIDE SEQUENCE [LARGE SCALE GENOMIC DNA]</scope>
    <source>
        <strain evidence="9">SYNS20</strain>
    </source>
</reference>
<keyword evidence="5" id="KW-0046">Antibiotic resistance</keyword>
<organism evidence="8 9">
    <name type="scientific">Streptomyces monticola</name>
    <dbReference type="NCBI Taxonomy" id="2666263"/>
    <lineage>
        <taxon>Bacteria</taxon>
        <taxon>Bacillati</taxon>
        <taxon>Actinomycetota</taxon>
        <taxon>Actinomycetes</taxon>
        <taxon>Kitasatosporales</taxon>
        <taxon>Streptomycetaceae</taxon>
        <taxon>Streptomyces</taxon>
    </lineage>
</organism>
<evidence type="ECO:0000256" key="4">
    <source>
        <dbReference type="ARBA" id="ARBA00023136"/>
    </source>
</evidence>
<feature type="transmembrane region" description="Helical" evidence="6">
    <location>
        <begin position="450"/>
        <end position="469"/>
    </location>
</feature>
<dbReference type="EMBL" id="JBHTCF010000005">
    <property type="protein sequence ID" value="MFC7305659.1"/>
    <property type="molecule type" value="Genomic_DNA"/>
</dbReference>
<feature type="transmembrane region" description="Helical" evidence="6">
    <location>
        <begin position="115"/>
        <end position="139"/>
    </location>
</feature>
<keyword evidence="9" id="KW-1185">Reference proteome</keyword>
<evidence type="ECO:0000256" key="1">
    <source>
        <dbReference type="ARBA" id="ARBA00004651"/>
    </source>
</evidence>
<dbReference type="InterPro" id="IPR020846">
    <property type="entry name" value="MFS_dom"/>
</dbReference>
<feature type="transmembrane region" description="Helical" evidence="6">
    <location>
        <begin position="151"/>
        <end position="173"/>
    </location>
</feature>
<evidence type="ECO:0000259" key="7">
    <source>
        <dbReference type="PROSITE" id="PS50850"/>
    </source>
</evidence>
<dbReference type="Gene3D" id="1.20.1250.20">
    <property type="entry name" value="MFS general substrate transporter like domains"/>
    <property type="match status" value="1"/>
</dbReference>
<keyword evidence="2 6" id="KW-0812">Transmembrane</keyword>
<feature type="transmembrane region" description="Helical" evidence="6">
    <location>
        <begin position="349"/>
        <end position="372"/>
    </location>
</feature>
<comment type="caution">
    <text evidence="8">The sequence shown here is derived from an EMBL/GenBank/DDBJ whole genome shotgun (WGS) entry which is preliminary data.</text>
</comment>
<protein>
    <submittedName>
        <fullName evidence="8">MFS transporter</fullName>
    </submittedName>
</protein>
<evidence type="ECO:0000256" key="2">
    <source>
        <dbReference type="ARBA" id="ARBA00022692"/>
    </source>
</evidence>
<sequence>MPVPPDGHGSVPRTDHGPVLGPLGLFTVLLGAALPMIDFFIVNVALPTIGHDLAASPAVLELIVAGYGVAYAVLLVLGGRLGDLLGRRRLFLIGLAAFGITSLACGLAPDAWTLVGARVAQGATAALMLPQVLATIQAATQGARRGRAMGLYGATGGLAMTAGQILGGVLISADLAGTGWRSIFLVNVPVVLLGLVLAVRHVPESRSERPAPVDIPGTLLLALALITLLAPLTEGRAAGWPLWTWLSLAAFPLVAAAFCLVERRADRAGRTPLVPPSLLQLVSLRRGLGMIVPFSVGFGGFMFVIAVALQQGLRMGPVNAGLTLAPMAVVFFFGSLAGPRLIRRYGSRVVTAGGVIQAVGVALVGLAVWQGWPDTGIAALAPGIAVAGLGQAFQLPVLMRIVLSDIPADRAGVGGGVMVTTQQSALTLGVATLGTLFLALTPGLGMRDALLITLLAQLGTIVLTAGLSLRLPRRVA</sequence>
<dbReference type="CDD" id="cd17321">
    <property type="entry name" value="MFS_MMR_MDR_like"/>
    <property type="match status" value="1"/>
</dbReference>
<feature type="transmembrane region" description="Helical" evidence="6">
    <location>
        <begin position="315"/>
        <end position="337"/>
    </location>
</feature>
<dbReference type="InterPro" id="IPR011701">
    <property type="entry name" value="MFS"/>
</dbReference>